<keyword evidence="2" id="KW-0813">Transport</keyword>
<keyword evidence="3" id="KW-0812">Transmembrane</keyword>
<dbReference type="STRING" id="187979.ERS852385_01497"/>
<organism evidence="4 5">
    <name type="scientific">Mitsuokella jalaludinii</name>
    <dbReference type="NCBI Taxonomy" id="187979"/>
    <lineage>
        <taxon>Bacteria</taxon>
        <taxon>Bacillati</taxon>
        <taxon>Bacillota</taxon>
        <taxon>Negativicutes</taxon>
        <taxon>Selenomonadales</taxon>
        <taxon>Selenomonadaceae</taxon>
        <taxon>Mitsuokella</taxon>
    </lineage>
</organism>
<keyword evidence="3" id="KW-1133">Transmembrane helix</keyword>
<feature type="transmembrane region" description="Helical" evidence="3">
    <location>
        <begin position="264"/>
        <end position="282"/>
    </location>
</feature>
<evidence type="ECO:0000256" key="2">
    <source>
        <dbReference type="ARBA" id="ARBA00022448"/>
    </source>
</evidence>
<feature type="transmembrane region" description="Helical" evidence="3">
    <location>
        <begin position="238"/>
        <end position="258"/>
    </location>
</feature>
<feature type="transmembrane region" description="Helical" evidence="3">
    <location>
        <begin position="127"/>
        <end position="152"/>
    </location>
</feature>
<accession>A0A174A719</accession>
<name>A0A174A719_9FIRM</name>
<feature type="transmembrane region" description="Helical" evidence="3">
    <location>
        <begin position="38"/>
        <end position="59"/>
    </location>
</feature>
<evidence type="ECO:0000256" key="1">
    <source>
        <dbReference type="ARBA" id="ARBA00004127"/>
    </source>
</evidence>
<dbReference type="EMBL" id="CYYU01000009">
    <property type="protein sequence ID" value="CUN84107.1"/>
    <property type="molecule type" value="Genomic_DNA"/>
</dbReference>
<evidence type="ECO:0000313" key="4">
    <source>
        <dbReference type="EMBL" id="CUN84107.1"/>
    </source>
</evidence>
<feature type="transmembrane region" description="Helical" evidence="3">
    <location>
        <begin position="65"/>
        <end position="87"/>
    </location>
</feature>
<feature type="transmembrane region" description="Helical" evidence="3">
    <location>
        <begin position="173"/>
        <end position="195"/>
    </location>
</feature>
<keyword evidence="3" id="KW-0472">Membrane</keyword>
<dbReference type="AlphaFoldDB" id="A0A174A719"/>
<dbReference type="RefSeq" id="WP_055161920.1">
    <property type="nucleotide sequence ID" value="NZ_CABIWZ010000009.1"/>
</dbReference>
<dbReference type="PANTHER" id="PTHR36838">
    <property type="entry name" value="AUXIN EFFLUX CARRIER FAMILY PROTEIN"/>
    <property type="match status" value="1"/>
</dbReference>
<dbReference type="eggNOG" id="COG0679">
    <property type="taxonomic scope" value="Bacteria"/>
</dbReference>
<dbReference type="Proteomes" id="UP000095546">
    <property type="component" value="Unassembled WGS sequence"/>
</dbReference>
<feature type="transmembrane region" description="Helical" evidence="3">
    <location>
        <begin position="207"/>
        <end position="226"/>
    </location>
</feature>
<feature type="transmembrane region" description="Helical" evidence="3">
    <location>
        <begin position="294"/>
        <end position="316"/>
    </location>
</feature>
<feature type="transmembrane region" description="Helical" evidence="3">
    <location>
        <begin position="6"/>
        <end position="26"/>
    </location>
</feature>
<proteinExistence type="predicted"/>
<dbReference type="Gene3D" id="1.20.1530.20">
    <property type="match status" value="1"/>
</dbReference>
<evidence type="ECO:0000256" key="3">
    <source>
        <dbReference type="SAM" id="Phobius"/>
    </source>
</evidence>
<evidence type="ECO:0008006" key="6">
    <source>
        <dbReference type="Google" id="ProtNLM"/>
    </source>
</evidence>
<dbReference type="GO" id="GO:0012505">
    <property type="term" value="C:endomembrane system"/>
    <property type="evidence" value="ECO:0007669"/>
    <property type="project" value="UniProtKB-SubCell"/>
</dbReference>
<evidence type="ECO:0000313" key="5">
    <source>
        <dbReference type="Proteomes" id="UP000095546"/>
    </source>
</evidence>
<dbReference type="OrthoDB" id="1622577at2"/>
<comment type="subcellular location">
    <subcellularLocation>
        <location evidence="1">Endomembrane system</location>
        <topology evidence="1">Multi-pass membrane protein</topology>
    </subcellularLocation>
</comment>
<protein>
    <recommendedName>
        <fullName evidence="6">Auxin efflux carrier</fullName>
    </recommendedName>
</protein>
<sequence length="317" mass="35281">MDAMNLRLIFVLTDLIAPLAVGYYLHQRHLVSDESINKLIRFNVVCIYTILALLSFWVLPISWNLLIVPLFGFLLILVPGAIGSLLFARHYASWLDRGAYVASAMLSNIGTLGGVCAFILYAEQGFAYTQIIGTCQNIMLVLVIFPMAQYCYIKQTHAIRKTNRFKSFCEMFFSLNQMSLLGIAVGLLFNAFGIARPAVLGTVFQGLVHIAAWIAMLPVGFLIDFGQVRRYERQVRSLTALRFVITPAIFGVLIYLFVSDPVVQGTLLICAFCPTAINAVLTARLYHLTTDLSVASFVITTAAFLPVIFPALFFLLR</sequence>
<reference evidence="4 5" key="1">
    <citation type="submission" date="2015-09" db="EMBL/GenBank/DDBJ databases">
        <authorList>
            <consortium name="Pathogen Informatics"/>
        </authorList>
    </citation>
    <scope>NUCLEOTIDE SEQUENCE [LARGE SCALE GENOMIC DNA]</scope>
    <source>
        <strain evidence="4 5">2789STDY5608828</strain>
    </source>
</reference>
<feature type="transmembrane region" description="Helical" evidence="3">
    <location>
        <begin position="99"/>
        <end position="121"/>
    </location>
</feature>
<keyword evidence="5" id="KW-1185">Reference proteome</keyword>
<dbReference type="InterPro" id="IPR038770">
    <property type="entry name" value="Na+/solute_symporter_sf"/>
</dbReference>
<dbReference type="PANTHER" id="PTHR36838:SF3">
    <property type="entry name" value="TRANSPORTER AUXIN EFFLUX CARRIER EC FAMILY"/>
    <property type="match status" value="1"/>
</dbReference>
<gene>
    <name evidence="4" type="ORF">ERS852385_01497</name>
</gene>